<dbReference type="InterPro" id="IPR029058">
    <property type="entry name" value="AB_hydrolase_fold"/>
</dbReference>
<evidence type="ECO:0000313" key="3">
    <source>
        <dbReference type="Proteomes" id="UP000540506"/>
    </source>
</evidence>
<feature type="domain" description="KANL3/Tex30 alpha/beta hydrolase-like" evidence="1">
    <location>
        <begin position="29"/>
        <end position="220"/>
    </location>
</feature>
<name>A0A7W7VUT0_KITKI</name>
<dbReference type="RefSeq" id="WP_184935725.1">
    <property type="nucleotide sequence ID" value="NZ_JACHJV010000001.1"/>
</dbReference>
<dbReference type="AlphaFoldDB" id="A0A7W7VUT0"/>
<comment type="caution">
    <text evidence="2">The sequence shown here is derived from an EMBL/GenBank/DDBJ whole genome shotgun (WGS) entry which is preliminary data.</text>
</comment>
<dbReference type="PANTHER" id="PTHR13136:SF11">
    <property type="entry name" value="TESTIS-EXPRESSED PROTEIN 30"/>
    <property type="match status" value="1"/>
</dbReference>
<evidence type="ECO:0000313" key="2">
    <source>
        <dbReference type="EMBL" id="MBB4923652.1"/>
    </source>
</evidence>
<dbReference type="Proteomes" id="UP000540506">
    <property type="component" value="Unassembled WGS sequence"/>
</dbReference>
<dbReference type="PANTHER" id="PTHR13136">
    <property type="entry name" value="TESTIS DEVELOPMENT PROTEIN PRTD"/>
    <property type="match status" value="1"/>
</dbReference>
<keyword evidence="3" id="KW-1185">Reference proteome</keyword>
<dbReference type="EMBL" id="JACHJV010000001">
    <property type="protein sequence ID" value="MBB4923652.1"/>
    <property type="molecule type" value="Genomic_DNA"/>
</dbReference>
<organism evidence="2 3">
    <name type="scientific">Kitasatospora kifunensis</name>
    <name type="common">Streptomyces kifunensis</name>
    <dbReference type="NCBI Taxonomy" id="58351"/>
    <lineage>
        <taxon>Bacteria</taxon>
        <taxon>Bacillati</taxon>
        <taxon>Actinomycetota</taxon>
        <taxon>Actinomycetes</taxon>
        <taxon>Kitasatosporales</taxon>
        <taxon>Streptomycetaceae</taxon>
        <taxon>Kitasatospora</taxon>
    </lineage>
</organism>
<dbReference type="Pfam" id="PF20408">
    <property type="entry name" value="Abhydrolase_11"/>
    <property type="match status" value="1"/>
</dbReference>
<dbReference type="SUPFAM" id="SSF53474">
    <property type="entry name" value="alpha/beta-Hydrolases"/>
    <property type="match status" value="1"/>
</dbReference>
<dbReference type="Gene3D" id="3.40.50.1820">
    <property type="entry name" value="alpha/beta hydrolase"/>
    <property type="match status" value="1"/>
</dbReference>
<dbReference type="InterPro" id="IPR046879">
    <property type="entry name" value="KANL3/Tex30_Abhydrolase"/>
</dbReference>
<dbReference type="InterPro" id="IPR026555">
    <property type="entry name" value="NSL3/Tex30"/>
</dbReference>
<accession>A0A7W7VUT0</accession>
<gene>
    <name evidence="2" type="ORF">FHR34_002645</name>
</gene>
<sequence>MTGQSTTMVTTAVGEARISWHRATGGATAVLGLGHGAGGGIEAPDLAALAAALPSRGITVALVEQPWRVAGKKVAPAPRTLDAGWLPVAERLAAEGLPLVVGGRSAGARVACRTGAASGAVAVLALAFPLHPPGKPERSRVEELLGSGLPTLVVQGERDSFGVPEEFPVFPADQADQADPAHQRLVPVPYANHGFALPKSAPLGQPEALELVTEAVAQWLAELRLG</sequence>
<proteinExistence type="predicted"/>
<protein>
    <recommendedName>
        <fullName evidence="1">KANL3/Tex30 alpha/beta hydrolase-like domain-containing protein</fullName>
    </recommendedName>
</protein>
<evidence type="ECO:0000259" key="1">
    <source>
        <dbReference type="Pfam" id="PF20408"/>
    </source>
</evidence>
<reference evidence="2 3" key="1">
    <citation type="submission" date="2020-08" db="EMBL/GenBank/DDBJ databases">
        <title>Sequencing the genomes of 1000 actinobacteria strains.</title>
        <authorList>
            <person name="Klenk H.-P."/>
        </authorList>
    </citation>
    <scope>NUCLEOTIDE SEQUENCE [LARGE SCALE GENOMIC DNA]</scope>
    <source>
        <strain evidence="2 3">DSM 41654</strain>
    </source>
</reference>